<proteinExistence type="predicted"/>
<dbReference type="Proteomes" id="UP000050343">
    <property type="component" value="Unassembled WGS sequence"/>
</dbReference>
<reference evidence="1 2" key="2">
    <citation type="journal article" date="2017" name="Plant Pathol.">
        <title>Pathogenicity and virulence gene content of Xanthomonas strains infecting Araceae, formerly known as Xanthomonas axonopodis pv. dieffenbachiae.</title>
        <authorList>
            <person name="Constantin E.C."/>
            <person name="Haegeman A."/>
            <person name="Van Vaerenbergh J."/>
            <person name="Baeyen S."/>
            <person name="Van Malderghem C."/>
            <person name="Maes M."/>
            <person name="Cottyn B."/>
        </authorList>
    </citation>
    <scope>NUCLEOTIDE SEQUENCE [LARGE SCALE GENOMIC DNA]</scope>
    <source>
        <strain evidence="2">LMG9055</strain>
    </source>
</reference>
<organism evidence="1 2">
    <name type="scientific">Xanthomonas phaseoli pv. syngonii LMG 9055</name>
    <dbReference type="NCBI Taxonomy" id="1437878"/>
    <lineage>
        <taxon>Bacteria</taxon>
        <taxon>Pseudomonadati</taxon>
        <taxon>Pseudomonadota</taxon>
        <taxon>Gammaproteobacteria</taxon>
        <taxon>Lysobacterales</taxon>
        <taxon>Lysobacteraceae</taxon>
        <taxon>Xanthomonas</taxon>
    </lineage>
</organism>
<reference evidence="1 2" key="1">
    <citation type="journal article" date="2016" name="Plant Pathol.">
        <title>Genetic characterization of strains named as Xanthomonas axonopodis pv. dieffenbachiae leads to a taxonomic revision of the X. axonopodis species complex.</title>
        <authorList>
            <person name="Constantin E.C."/>
            <person name="Cleenwerck I."/>
            <person name="Maes M."/>
            <person name="Baeyen S."/>
            <person name="Van Malderghem C."/>
            <person name="De Vos P."/>
            <person name="Cottyn B."/>
        </authorList>
    </citation>
    <scope>NUCLEOTIDE SEQUENCE [LARGE SCALE GENOMIC DNA]</scope>
    <source>
        <strain evidence="2">LMG9055</strain>
    </source>
</reference>
<protein>
    <submittedName>
        <fullName evidence="1">Uncharacterized protein</fullName>
    </submittedName>
</protein>
<dbReference type="EMBL" id="JPUO02000197">
    <property type="protein sequence ID" value="OQP75454.1"/>
    <property type="molecule type" value="Genomic_DNA"/>
</dbReference>
<gene>
    <name evidence="1" type="ORF">IA54_011130</name>
</gene>
<name>A0A1V9GXU1_9XANT</name>
<dbReference type="AlphaFoldDB" id="A0A1V9GXU1"/>
<comment type="caution">
    <text evidence="1">The sequence shown here is derived from an EMBL/GenBank/DDBJ whole genome shotgun (WGS) entry which is preliminary data.</text>
</comment>
<accession>A0A1V9GXU1</accession>
<evidence type="ECO:0000313" key="2">
    <source>
        <dbReference type="Proteomes" id="UP000050343"/>
    </source>
</evidence>
<evidence type="ECO:0000313" key="1">
    <source>
        <dbReference type="EMBL" id="OQP75454.1"/>
    </source>
</evidence>
<sequence length="129" mass="14211">MELRCPGTAEAKHLFPVLERSHKDPGLDALKIWSLQKDQPLLGLLGVGSLDLAKAIVEVRSQWHVEDRRDHRGVCGNNLVNSDAQPDLIIESGASSRLRVADLPTGAANHVYSRHAADQHVVRTPCHLF</sequence>